<keyword evidence="4 7" id="KW-0346">Stress response</keyword>
<dbReference type="OrthoDB" id="413580at2759"/>
<dbReference type="SUPFAM" id="SSF100934">
    <property type="entry name" value="Heat shock protein 70kD (HSP70), C-terminal subdomain"/>
    <property type="match status" value="1"/>
</dbReference>
<dbReference type="GO" id="GO:0005524">
    <property type="term" value="F:ATP binding"/>
    <property type="evidence" value="ECO:0007669"/>
    <property type="project" value="UniProtKB-KW"/>
</dbReference>
<dbReference type="OMA" id="AYTKNQD"/>
<dbReference type="FunFam" id="3.30.420.40:FF:000172">
    <property type="entry name" value="Heat shock 70 kDa protein"/>
    <property type="match status" value="2"/>
</dbReference>
<dbReference type="Gene3D" id="2.60.34.10">
    <property type="entry name" value="Substrate Binding Domain Of DNAk, Chain A, domain 1"/>
    <property type="match status" value="1"/>
</dbReference>
<dbReference type="FunFam" id="1.20.1270.10:FF:000016">
    <property type="entry name" value="Heat shock protein 70"/>
    <property type="match status" value="1"/>
</dbReference>
<dbReference type="FunFam" id="2.60.34.10:FF:000002">
    <property type="entry name" value="Heat shock 70 kDa"/>
    <property type="match status" value="1"/>
</dbReference>
<organism evidence="7 8">
    <name type="scientific">Eimeria maxima</name>
    <name type="common">Coccidian parasite</name>
    <dbReference type="NCBI Taxonomy" id="5804"/>
    <lineage>
        <taxon>Eukaryota</taxon>
        <taxon>Sar</taxon>
        <taxon>Alveolata</taxon>
        <taxon>Apicomplexa</taxon>
        <taxon>Conoidasida</taxon>
        <taxon>Coccidia</taxon>
        <taxon>Eucoccidiorida</taxon>
        <taxon>Eimeriorina</taxon>
        <taxon>Eimeriidae</taxon>
        <taxon>Eimeria</taxon>
    </lineage>
</organism>
<dbReference type="NCBIfam" id="NF001413">
    <property type="entry name" value="PRK00290.1"/>
    <property type="match status" value="1"/>
</dbReference>
<dbReference type="Gene3D" id="1.20.1270.10">
    <property type="match status" value="1"/>
</dbReference>
<dbReference type="FunFam" id="3.90.640.10:FF:000002">
    <property type="entry name" value="Heat shock 70 kDa"/>
    <property type="match status" value="1"/>
</dbReference>
<reference evidence="7" key="2">
    <citation type="submission" date="2013-10" db="EMBL/GenBank/DDBJ databases">
        <authorList>
            <person name="Aslett M."/>
        </authorList>
    </citation>
    <scope>NUCLEOTIDE SEQUENCE [LARGE SCALE GENOMIC DNA]</scope>
    <source>
        <strain evidence="7">Weybridge</strain>
    </source>
</reference>
<proteinExistence type="inferred from homology"/>
<evidence type="ECO:0000313" key="7">
    <source>
        <dbReference type="EMBL" id="CDJ57842.1"/>
    </source>
</evidence>
<dbReference type="FunFam" id="3.30.420.40:FF:000026">
    <property type="entry name" value="Heat shock protein 70"/>
    <property type="match status" value="1"/>
</dbReference>
<evidence type="ECO:0000256" key="3">
    <source>
        <dbReference type="ARBA" id="ARBA00022840"/>
    </source>
</evidence>
<evidence type="ECO:0000256" key="4">
    <source>
        <dbReference type="ARBA" id="ARBA00023016"/>
    </source>
</evidence>
<sequence>MSEAPAVGIDLGTTYSCVGVWKNDGVEIIANDQGNRTTPSYVAFTDTERLVGDAAKNQVARNPENTVFDAKRLIGRKYDDPAVQADMKHWPFIVKGGPGGKPLIEVNYQGIKKTFHPEEISAMVLMKMKEIAEQFIGKEIKEAVITVPAYFNDSQRQATKDAGTIAGLNVLRIINEPTAAAIAYGLDKKGQGEMNVLIFDMGGGTFDVSLLTIEDGIFEVKATAGDTHLGGEDFDNRLVDFCIQDFKRKNRSKDPSNNSRALRRLRTQCERAKRTLSSSTQATIEIDSLYEGIDYSVSLSRARFEELCMDYFRNSLIPVEKVLKDSNIDKRSVHEVVLVGGSTRIPKIQQLIQEFFNGKEPCRSINPDEAVAYGAAVQAAILKGVNSTQVQDLLLLDVAPLSLGLETAGGVMTKLIERNTTIPTKKSQIFTTYADNQPGVLIQVYEGERAMTKDNNLLGKFHLDGIPPAPRGVPQIEVTFDIDANGIMNVTATEKNTGKSNQITITNDKGRLSQGEIDRMVAEAEKYKAEDEANKQRIEAKNNLENYCYSMRSTLDEEKVKDKISKEDKDTAAAAIQKTLDWLDKNQLAEKEEYESKLKEIEGVCTPIVTKMYQAAAGAAGGMPGAAPGMPGGMPDMSGAAAAPGAGPTVEEVD</sequence>
<dbReference type="GO" id="GO:0140662">
    <property type="term" value="F:ATP-dependent protein folding chaperone"/>
    <property type="evidence" value="ECO:0007669"/>
    <property type="project" value="InterPro"/>
</dbReference>
<dbReference type="PROSITE" id="PS00329">
    <property type="entry name" value="HSP70_2"/>
    <property type="match status" value="1"/>
</dbReference>
<dbReference type="PROSITE" id="PS01036">
    <property type="entry name" value="HSP70_3"/>
    <property type="match status" value="1"/>
</dbReference>
<reference evidence="7" key="1">
    <citation type="submission" date="2013-10" db="EMBL/GenBank/DDBJ databases">
        <title>Genomic analysis of the causative agents of coccidiosis in chickens.</title>
        <authorList>
            <person name="Reid A.J."/>
            <person name="Blake D."/>
            <person name="Billington K."/>
            <person name="Browne H."/>
            <person name="Dunn M."/>
            <person name="Hung S."/>
            <person name="Kawahara F."/>
            <person name="Miranda-Saavedra D."/>
            <person name="Mourier T."/>
            <person name="Nagra H."/>
            <person name="Otto T.D."/>
            <person name="Rawlings N."/>
            <person name="Sanchez A."/>
            <person name="Sanders M."/>
            <person name="Subramaniam C."/>
            <person name="Tay Y."/>
            <person name="Dear P."/>
            <person name="Doerig C."/>
            <person name="Gruber A."/>
            <person name="Parkinson J."/>
            <person name="Shirley M."/>
            <person name="Wan K.L."/>
            <person name="Berriman M."/>
            <person name="Tomley F."/>
            <person name="Pain A."/>
        </authorList>
    </citation>
    <scope>NUCLEOTIDE SEQUENCE [LARGE SCALE GENOMIC DNA]</scope>
    <source>
        <strain evidence="7">Weybridge</strain>
    </source>
</reference>
<dbReference type="PRINTS" id="PR00301">
    <property type="entry name" value="HEATSHOCK70"/>
</dbReference>
<dbReference type="PANTHER" id="PTHR19375">
    <property type="entry name" value="HEAT SHOCK PROTEIN 70KDA"/>
    <property type="match status" value="1"/>
</dbReference>
<dbReference type="Gene3D" id="3.30.420.40">
    <property type="match status" value="2"/>
</dbReference>
<feature type="region of interest" description="Disordered" evidence="6">
    <location>
        <begin position="635"/>
        <end position="654"/>
    </location>
</feature>
<dbReference type="Proteomes" id="UP000030763">
    <property type="component" value="Unassembled WGS sequence"/>
</dbReference>
<dbReference type="InterPro" id="IPR029047">
    <property type="entry name" value="HSP70_peptide-bd_sf"/>
</dbReference>
<dbReference type="Gene3D" id="3.90.640.10">
    <property type="entry name" value="Actin, Chain A, domain 4"/>
    <property type="match status" value="1"/>
</dbReference>
<dbReference type="SUPFAM" id="SSF100920">
    <property type="entry name" value="Heat shock protein 70kD (HSP70), peptide-binding domain"/>
    <property type="match status" value="1"/>
</dbReference>
<evidence type="ECO:0000256" key="5">
    <source>
        <dbReference type="RuleBase" id="RU003322"/>
    </source>
</evidence>
<keyword evidence="2 5" id="KW-0547">Nucleotide-binding</keyword>
<dbReference type="AlphaFoldDB" id="U6M0S5"/>
<dbReference type="RefSeq" id="XP_013334490.1">
    <property type="nucleotide sequence ID" value="XM_013479036.1"/>
</dbReference>
<comment type="similarity">
    <text evidence="1 5">Belongs to the heat shock protein 70 family.</text>
</comment>
<dbReference type="SUPFAM" id="SSF53067">
    <property type="entry name" value="Actin-like ATPase domain"/>
    <property type="match status" value="2"/>
</dbReference>
<accession>U6M0S5</accession>
<dbReference type="FunFam" id="3.30.30.30:FF:000001">
    <property type="entry name" value="heat shock 70 kDa protein-like"/>
    <property type="match status" value="1"/>
</dbReference>
<dbReference type="Gene3D" id="3.30.30.30">
    <property type="match status" value="1"/>
</dbReference>
<dbReference type="InterPro" id="IPR013126">
    <property type="entry name" value="Hsp_70_fam"/>
</dbReference>
<name>U6M0S5_EIMMA</name>
<gene>
    <name evidence="7" type="ORF">EMWEY_00011930</name>
</gene>
<dbReference type="VEuPathDB" id="ToxoDB:EMWEY_00011930"/>
<evidence type="ECO:0000256" key="6">
    <source>
        <dbReference type="SAM" id="MobiDB-lite"/>
    </source>
</evidence>
<evidence type="ECO:0000256" key="2">
    <source>
        <dbReference type="ARBA" id="ARBA00022741"/>
    </source>
</evidence>
<dbReference type="InterPro" id="IPR043129">
    <property type="entry name" value="ATPase_NBD"/>
</dbReference>
<feature type="compositionally biased region" description="Low complexity" evidence="6">
    <location>
        <begin position="635"/>
        <end position="648"/>
    </location>
</feature>
<dbReference type="Pfam" id="PF00012">
    <property type="entry name" value="HSP70"/>
    <property type="match status" value="1"/>
</dbReference>
<protein>
    <submittedName>
        <fullName evidence="7">Heat shock protein, related</fullName>
    </submittedName>
</protein>
<dbReference type="GeneID" id="25335179"/>
<evidence type="ECO:0000256" key="1">
    <source>
        <dbReference type="ARBA" id="ARBA00007381"/>
    </source>
</evidence>
<keyword evidence="3 5" id="KW-0067">ATP-binding</keyword>
<dbReference type="InterPro" id="IPR018181">
    <property type="entry name" value="Heat_shock_70_CS"/>
</dbReference>
<dbReference type="EMBL" id="HG719395">
    <property type="protein sequence ID" value="CDJ57842.1"/>
    <property type="molecule type" value="Genomic_DNA"/>
</dbReference>
<dbReference type="PROSITE" id="PS00297">
    <property type="entry name" value="HSP70_1"/>
    <property type="match status" value="1"/>
</dbReference>
<keyword evidence="8" id="KW-1185">Reference proteome</keyword>
<dbReference type="CDD" id="cd10233">
    <property type="entry name" value="ASKHA_NBD_HSP70_HSPA1"/>
    <property type="match status" value="1"/>
</dbReference>
<dbReference type="InterPro" id="IPR029048">
    <property type="entry name" value="HSP70_C_sf"/>
</dbReference>
<evidence type="ECO:0000313" key="8">
    <source>
        <dbReference type="Proteomes" id="UP000030763"/>
    </source>
</evidence>